<keyword evidence="1" id="KW-0812">Transmembrane</keyword>
<evidence type="ECO:0000313" key="2">
    <source>
        <dbReference type="EMBL" id="UOF89665.1"/>
    </source>
</evidence>
<sequence>MTSMTIFLAIGFAALATYLVRFSGLLLGRFIRVTPKIEQGLHYVPIGVFAALITPSIVLQPGTAGHPDWKLWLTSIVALCIAWLSKSPLWTMIVGVVGIALLRLF</sequence>
<dbReference type="RefSeq" id="WP_347436355.1">
    <property type="nucleotide sequence ID" value="NZ_CP089291.1"/>
</dbReference>
<feature type="transmembrane region" description="Helical" evidence="1">
    <location>
        <begin position="40"/>
        <end position="59"/>
    </location>
</feature>
<name>A0ABY4CGM7_9BACL</name>
<dbReference type="EMBL" id="CP089291">
    <property type="protein sequence ID" value="UOF89665.1"/>
    <property type="molecule type" value="Genomic_DNA"/>
</dbReference>
<keyword evidence="1" id="KW-1133">Transmembrane helix</keyword>
<accession>A0ABY4CGM7</accession>
<evidence type="ECO:0000256" key="1">
    <source>
        <dbReference type="SAM" id="Phobius"/>
    </source>
</evidence>
<dbReference type="InterPro" id="IPR008407">
    <property type="entry name" value="Brnchd-chn_aa_trnsp_AzlD"/>
</dbReference>
<keyword evidence="1" id="KW-0472">Membrane</keyword>
<keyword evidence="3" id="KW-1185">Reference proteome</keyword>
<gene>
    <name evidence="2" type="ORF">LSG31_17530</name>
</gene>
<protein>
    <submittedName>
        <fullName evidence="2">AzlD domain-containing protein</fullName>
    </submittedName>
</protein>
<feature type="transmembrane region" description="Helical" evidence="1">
    <location>
        <begin position="6"/>
        <end position="28"/>
    </location>
</feature>
<feature type="transmembrane region" description="Helical" evidence="1">
    <location>
        <begin position="71"/>
        <end position="102"/>
    </location>
</feature>
<organism evidence="2 3">
    <name type="scientific">Fodinisporobacter ferrooxydans</name>
    <dbReference type="NCBI Taxonomy" id="2901836"/>
    <lineage>
        <taxon>Bacteria</taxon>
        <taxon>Bacillati</taxon>
        <taxon>Bacillota</taxon>
        <taxon>Bacilli</taxon>
        <taxon>Bacillales</taxon>
        <taxon>Alicyclobacillaceae</taxon>
        <taxon>Fodinisporobacter</taxon>
    </lineage>
</organism>
<dbReference type="Pfam" id="PF05437">
    <property type="entry name" value="AzlD"/>
    <property type="match status" value="1"/>
</dbReference>
<reference evidence="2" key="1">
    <citation type="submission" date="2021-12" db="EMBL/GenBank/DDBJ databases">
        <title>Alicyclobacillaceae gen. nov., sp. nov., isolated from chalcocite enrichment system.</title>
        <authorList>
            <person name="Jiang Z."/>
        </authorList>
    </citation>
    <scope>NUCLEOTIDE SEQUENCE</scope>
    <source>
        <strain evidence="2">MYW30-H2</strain>
    </source>
</reference>
<proteinExistence type="predicted"/>
<evidence type="ECO:0000313" key="3">
    <source>
        <dbReference type="Proteomes" id="UP000830167"/>
    </source>
</evidence>
<dbReference type="Proteomes" id="UP000830167">
    <property type="component" value="Chromosome"/>
</dbReference>